<accession>A0A849BJK9</accession>
<dbReference type="Pfam" id="PF01261">
    <property type="entry name" value="AP_endonuc_2"/>
    <property type="match status" value="1"/>
</dbReference>
<dbReference type="AlphaFoldDB" id="A0A849BJK9"/>
<reference evidence="2 3" key="1">
    <citation type="submission" date="2020-05" db="EMBL/GenBank/DDBJ databases">
        <title>MicrobeNet Type strains.</title>
        <authorList>
            <person name="Nicholson A.C."/>
        </authorList>
    </citation>
    <scope>NUCLEOTIDE SEQUENCE [LARGE SCALE GENOMIC DNA]</scope>
    <source>
        <strain evidence="2 3">JCM 14547</strain>
    </source>
</reference>
<evidence type="ECO:0000313" key="2">
    <source>
        <dbReference type="EMBL" id="NNH22811.1"/>
    </source>
</evidence>
<gene>
    <name evidence="2" type="ORF">HLB09_06840</name>
</gene>
<dbReference type="PANTHER" id="PTHR12110">
    <property type="entry name" value="HYDROXYPYRUVATE ISOMERASE"/>
    <property type="match status" value="1"/>
</dbReference>
<name>A0A849BJK9_9ACTN</name>
<feature type="domain" description="Xylose isomerase-like TIM barrel" evidence="1">
    <location>
        <begin position="20"/>
        <end position="244"/>
    </location>
</feature>
<keyword evidence="3" id="KW-1185">Reference proteome</keyword>
<dbReference type="PANTHER" id="PTHR12110:SF41">
    <property type="entry name" value="INOSOSE DEHYDRATASE"/>
    <property type="match status" value="1"/>
</dbReference>
<dbReference type="InterPro" id="IPR036237">
    <property type="entry name" value="Xyl_isomerase-like_sf"/>
</dbReference>
<dbReference type="Gene3D" id="3.20.20.150">
    <property type="entry name" value="Divalent-metal-dependent TIM barrel enzymes"/>
    <property type="match status" value="1"/>
</dbReference>
<keyword evidence="2" id="KW-0413">Isomerase</keyword>
<dbReference type="GO" id="GO:0016853">
    <property type="term" value="F:isomerase activity"/>
    <property type="evidence" value="ECO:0007669"/>
    <property type="project" value="UniProtKB-KW"/>
</dbReference>
<dbReference type="Proteomes" id="UP000555552">
    <property type="component" value="Unassembled WGS sequence"/>
</dbReference>
<organism evidence="2 3">
    <name type="scientific">Pseudokineococcus marinus</name>
    <dbReference type="NCBI Taxonomy" id="351215"/>
    <lineage>
        <taxon>Bacteria</taxon>
        <taxon>Bacillati</taxon>
        <taxon>Actinomycetota</taxon>
        <taxon>Actinomycetes</taxon>
        <taxon>Kineosporiales</taxon>
        <taxon>Kineosporiaceae</taxon>
        <taxon>Pseudokineococcus</taxon>
    </lineage>
</organism>
<proteinExistence type="predicted"/>
<dbReference type="EMBL" id="JABEMA010000071">
    <property type="protein sequence ID" value="NNH22811.1"/>
    <property type="molecule type" value="Genomic_DNA"/>
</dbReference>
<evidence type="ECO:0000313" key="3">
    <source>
        <dbReference type="Proteomes" id="UP000555552"/>
    </source>
</evidence>
<sequence length="248" mass="25659">MSVQLYTLRERLQEDLTGTLRALADLGFAQVEPFSFTSFGEGGADLGRALAETGLAAPTTHQHLVGLSEDELDAVFAAAAALGVGRVVEPMVGADRWGTADDVAAVAAELNAAAVVGARHGVAVGYHNHAHELESVIDGRPALEVLADSLDDAVGLEVDTYWVAVGGQDPVALLQRLGGRVVALHLKDGPVSTDTADQVALGQGRMPVADIVAAAPTALRVVELDDSRGDRLQAVADSAAFLREQGLA</sequence>
<dbReference type="SUPFAM" id="SSF51658">
    <property type="entry name" value="Xylose isomerase-like"/>
    <property type="match status" value="1"/>
</dbReference>
<dbReference type="InterPro" id="IPR050312">
    <property type="entry name" value="IolE/XylAMocC-like"/>
</dbReference>
<protein>
    <submittedName>
        <fullName evidence="2">Sugar phosphate isomerase/epimerase</fullName>
    </submittedName>
</protein>
<dbReference type="InterPro" id="IPR013022">
    <property type="entry name" value="Xyl_isomerase-like_TIM-brl"/>
</dbReference>
<evidence type="ECO:0000259" key="1">
    <source>
        <dbReference type="Pfam" id="PF01261"/>
    </source>
</evidence>
<comment type="caution">
    <text evidence="2">The sequence shown here is derived from an EMBL/GenBank/DDBJ whole genome shotgun (WGS) entry which is preliminary data.</text>
</comment>